<gene>
    <name evidence="2" type="ORF">ACFPJA_02155</name>
</gene>
<reference evidence="2 3" key="1">
    <citation type="journal article" date="2019" name="Int. J. Syst. Evol. Microbiol.">
        <title>The Global Catalogue of Microorganisms (GCM) 10K type strain sequencing project: providing services to taxonomists for standard genome sequencing and annotation.</title>
        <authorList>
            <consortium name="The Broad Institute Genomics Platform"/>
            <consortium name="The Broad Institute Genome Sequencing Center for Infectious Disease"/>
            <person name="Wu L."/>
            <person name="Ma J."/>
        </authorList>
    </citation>
    <scope>NUCLEOTIDE SEQUENCE [LARGE SCALE GENOMIC DNA]</scope>
    <source>
        <strain evidence="2 3">CGMCC 1.16026</strain>
    </source>
</reference>
<evidence type="ECO:0000256" key="1">
    <source>
        <dbReference type="SAM" id="MobiDB-lite"/>
    </source>
</evidence>
<evidence type="ECO:0000313" key="2">
    <source>
        <dbReference type="EMBL" id="MFC5133532.1"/>
    </source>
</evidence>
<name>A0ABD5QN11_9EURY</name>
<dbReference type="RefSeq" id="WP_122105578.1">
    <property type="nucleotide sequence ID" value="NZ_JBHSKV010000002.1"/>
</dbReference>
<accession>A0ABD5QN11</accession>
<sequence length="348" mass="39923">MSDITTVEDEYEYPGWLVFNGFFKTTVHGDDGMSPQKIVDAFDEYTEGTPNEPDEGFKQIDTPEKLQMMTELSEKTEKFARGLYALEYVDEDWVETWGYDENANEQMYFHPNHDKIRIYWDYVNGVMMFKGQKRLLEQKQTDLLGALSGDMKMDSVSFDFDFFLWILYKQYAGEPLSSDLRVRKIKRASTVADVEGSSDNMGVGQVKDSQNVLRSVLLIAPILSGKQIDGIQGDFILDEHQVTALIEFGGKVHVKVSDNPLSTLSDLRRMGVSLRFLSELINLFDDWEHLDPEDRYPPPSFFDAMADNAEEEGWPPRFDAEDVKARYERKRQGVMDESTKSVPAEDVS</sequence>
<proteinExistence type="predicted"/>
<dbReference type="EMBL" id="JBHSKV010000002">
    <property type="protein sequence ID" value="MFC5133532.1"/>
    <property type="molecule type" value="Genomic_DNA"/>
</dbReference>
<dbReference type="GeneID" id="300068756"/>
<feature type="region of interest" description="Disordered" evidence="1">
    <location>
        <begin position="329"/>
        <end position="348"/>
    </location>
</feature>
<evidence type="ECO:0000313" key="3">
    <source>
        <dbReference type="Proteomes" id="UP001596145"/>
    </source>
</evidence>
<comment type="caution">
    <text evidence="2">The sequence shown here is derived from an EMBL/GenBank/DDBJ whole genome shotgun (WGS) entry which is preliminary data.</text>
</comment>
<protein>
    <submittedName>
        <fullName evidence="2">Uncharacterized protein</fullName>
    </submittedName>
</protein>
<dbReference type="AlphaFoldDB" id="A0ABD5QN11"/>
<keyword evidence="3" id="KW-1185">Reference proteome</keyword>
<feature type="compositionally biased region" description="Basic and acidic residues" evidence="1">
    <location>
        <begin position="329"/>
        <end position="339"/>
    </location>
</feature>
<dbReference type="Proteomes" id="UP001596145">
    <property type="component" value="Unassembled WGS sequence"/>
</dbReference>
<organism evidence="2 3">
    <name type="scientific">Halorubrum glutamatedens</name>
    <dbReference type="NCBI Taxonomy" id="2707018"/>
    <lineage>
        <taxon>Archaea</taxon>
        <taxon>Methanobacteriati</taxon>
        <taxon>Methanobacteriota</taxon>
        <taxon>Stenosarchaea group</taxon>
        <taxon>Halobacteria</taxon>
        <taxon>Halobacteriales</taxon>
        <taxon>Haloferacaceae</taxon>
        <taxon>Halorubrum</taxon>
    </lineage>
</organism>